<evidence type="ECO:0000256" key="4">
    <source>
        <dbReference type="SAM" id="MobiDB-lite"/>
    </source>
</evidence>
<dbReference type="SUPFAM" id="SSF103657">
    <property type="entry name" value="BAR/IMD domain-like"/>
    <property type="match status" value="1"/>
</dbReference>
<proteinExistence type="predicted"/>
<gene>
    <name evidence="7" type="ORF">N7505_000233</name>
</gene>
<dbReference type="PANTHER" id="PTHR47174">
    <property type="entry name" value="BRIDGING INTEGRATOR 3"/>
    <property type="match status" value="1"/>
</dbReference>
<protein>
    <recommendedName>
        <fullName evidence="9">SH3 domain-containing protein</fullName>
    </recommendedName>
</protein>
<evidence type="ECO:0000256" key="3">
    <source>
        <dbReference type="SAM" id="Coils"/>
    </source>
</evidence>
<reference evidence="7 8" key="1">
    <citation type="journal article" date="2023" name="IMA Fungus">
        <title>Comparative genomic study of the Penicillium genus elucidates a diverse pangenome and 15 lateral gene transfer events.</title>
        <authorList>
            <person name="Petersen C."/>
            <person name="Sorensen T."/>
            <person name="Nielsen M.R."/>
            <person name="Sondergaard T.E."/>
            <person name="Sorensen J.L."/>
            <person name="Fitzpatrick D.A."/>
            <person name="Frisvad J.C."/>
            <person name="Nielsen K.L."/>
        </authorList>
    </citation>
    <scope>NUCLEOTIDE SEQUENCE [LARGE SCALE GENOMIC DNA]</scope>
    <source>
        <strain evidence="7 8">IBT 3361</strain>
    </source>
</reference>
<dbReference type="InterPro" id="IPR036028">
    <property type="entry name" value="SH3-like_dom_sf"/>
</dbReference>
<feature type="domain" description="SH3" evidence="5">
    <location>
        <begin position="416"/>
        <end position="477"/>
    </location>
</feature>
<feature type="coiled-coil region" evidence="3">
    <location>
        <begin position="164"/>
        <end position="191"/>
    </location>
</feature>
<organism evidence="7 8">
    <name type="scientific">Penicillium chrysogenum</name>
    <name type="common">Penicillium notatum</name>
    <dbReference type="NCBI Taxonomy" id="5076"/>
    <lineage>
        <taxon>Eukaryota</taxon>
        <taxon>Fungi</taxon>
        <taxon>Dikarya</taxon>
        <taxon>Ascomycota</taxon>
        <taxon>Pezizomycotina</taxon>
        <taxon>Eurotiomycetes</taxon>
        <taxon>Eurotiomycetidae</taxon>
        <taxon>Eurotiales</taxon>
        <taxon>Aspergillaceae</taxon>
        <taxon>Penicillium</taxon>
        <taxon>Penicillium chrysogenum species complex</taxon>
    </lineage>
</organism>
<sequence length="609" mass="67245">MQNMSRRFGRMTTKSSADDSQIAVLLKDFDDADMLLGKIVESTQAWRDAWISIATYQSRLVEEFDGLYGPIIGSSETPSNHKAVDTDPVRLARTNRLRKEYDELRTDLLEELGAVDTRMSQPAARAKESLAPMKKTIKKRNDKKTDFEISQGRVDSLMKKPKRSDRENVSLAKAEAELANTKEAYQAADHDLRQRLPTLVALIFSLTPYILEAQVEIQNRMLAHYYTVLHTYCEEEGFPSPPPAMEQVVQDWEFAFKPVQAEIESFGSLTQGKAMRRAATDQDNKKRPSNGSRVPSTASSVSLPGSFRRGSQTPGSSSQTPCVSEYPPSPPLSTISRKSSAIPVGNAAGSQPLSTGGDYFDPPRPAFMPTPQATPISSGVVRSPAGPNIDSFQAKVSPLTAAIGKKKPPPPPPAASRPVFVTALYDFDGQGNGDLSFREGDRIRVVQKTNSTDDWWEGELRGQKGPFPANYIEATATLEAMNAASRVALKRTRTIFLSDGQPHYENLSSMPELWWVSVKLSAEDRLSSDEELMDLVADRCRAGDCAVTNYDALHHKEGLCISFPVMNCDKDLATRGWMVIVAGLAEHYQMEIAAGRLSVDRDYIFGPRV</sequence>
<dbReference type="Gene3D" id="1.20.1270.60">
    <property type="entry name" value="Arfaptin homology (AH) domain/BAR domain"/>
    <property type="match status" value="1"/>
</dbReference>
<dbReference type="PROSITE" id="PS50002">
    <property type="entry name" value="SH3"/>
    <property type="match status" value="1"/>
</dbReference>
<dbReference type="InterPro" id="IPR001452">
    <property type="entry name" value="SH3_domain"/>
</dbReference>
<comment type="caution">
    <text evidence="7">The sequence shown here is derived from an EMBL/GenBank/DDBJ whole genome shotgun (WGS) entry which is preliminary data.</text>
</comment>
<dbReference type="SUPFAM" id="SSF50044">
    <property type="entry name" value="SH3-domain"/>
    <property type="match status" value="1"/>
</dbReference>
<evidence type="ECO:0000259" key="6">
    <source>
        <dbReference type="PROSITE" id="PS51021"/>
    </source>
</evidence>
<accession>A0ABQ8WT90</accession>
<dbReference type="EMBL" id="JAPVEB010000001">
    <property type="protein sequence ID" value="KAJ5282253.1"/>
    <property type="molecule type" value="Genomic_DNA"/>
</dbReference>
<evidence type="ECO:0000256" key="2">
    <source>
        <dbReference type="PROSITE-ProRule" id="PRU00192"/>
    </source>
</evidence>
<feature type="compositionally biased region" description="Polar residues" evidence="4">
    <location>
        <begin position="289"/>
        <end position="322"/>
    </location>
</feature>
<dbReference type="Pfam" id="PF14604">
    <property type="entry name" value="SH3_9"/>
    <property type="match status" value="1"/>
</dbReference>
<keyword evidence="8" id="KW-1185">Reference proteome</keyword>
<evidence type="ECO:0000259" key="5">
    <source>
        <dbReference type="PROSITE" id="PS50002"/>
    </source>
</evidence>
<dbReference type="SMART" id="SM00326">
    <property type="entry name" value="SH3"/>
    <property type="match status" value="1"/>
</dbReference>
<dbReference type="PROSITE" id="PS51021">
    <property type="entry name" value="BAR"/>
    <property type="match status" value="1"/>
</dbReference>
<keyword evidence="1 2" id="KW-0728">SH3 domain</keyword>
<keyword evidence="3" id="KW-0175">Coiled coil</keyword>
<dbReference type="PRINTS" id="PR00452">
    <property type="entry name" value="SH3DOMAIN"/>
</dbReference>
<evidence type="ECO:0000313" key="7">
    <source>
        <dbReference type="EMBL" id="KAJ5282253.1"/>
    </source>
</evidence>
<dbReference type="CDD" id="cd07599">
    <property type="entry name" value="BAR_Rvs167p"/>
    <property type="match status" value="1"/>
</dbReference>
<dbReference type="InterPro" id="IPR004148">
    <property type="entry name" value="BAR_dom"/>
</dbReference>
<evidence type="ECO:0008006" key="9">
    <source>
        <dbReference type="Google" id="ProtNLM"/>
    </source>
</evidence>
<evidence type="ECO:0000313" key="8">
    <source>
        <dbReference type="Proteomes" id="UP001220256"/>
    </source>
</evidence>
<dbReference type="Proteomes" id="UP001220256">
    <property type="component" value="Unassembled WGS sequence"/>
</dbReference>
<name>A0ABQ8WT90_PENCH</name>
<evidence type="ECO:0000256" key="1">
    <source>
        <dbReference type="ARBA" id="ARBA00022443"/>
    </source>
</evidence>
<dbReference type="Gene3D" id="2.30.30.40">
    <property type="entry name" value="SH3 Domains"/>
    <property type="match status" value="1"/>
</dbReference>
<dbReference type="InterPro" id="IPR046982">
    <property type="entry name" value="BIN3/RVS161-like"/>
</dbReference>
<feature type="region of interest" description="Disordered" evidence="4">
    <location>
        <begin position="267"/>
        <end position="365"/>
    </location>
</feature>
<feature type="domain" description="BAR" evidence="6">
    <location>
        <begin position="7"/>
        <end position="242"/>
    </location>
</feature>
<dbReference type="PANTHER" id="PTHR47174:SF2">
    <property type="entry name" value="SH3 DOMAIN SIGNALLING PROTEIN (AFU_ORTHOLOGUE AFUA_5G07670)"/>
    <property type="match status" value="1"/>
</dbReference>
<dbReference type="InterPro" id="IPR027267">
    <property type="entry name" value="AH/BAR_dom_sf"/>
</dbReference>